<proteinExistence type="predicted"/>
<accession>A0AAV3U811</accession>
<evidence type="ECO:0000313" key="1">
    <source>
        <dbReference type="EMBL" id="GAA4956914.1"/>
    </source>
</evidence>
<sequence length="120" mass="13285">MGSSQKLNVARSFTQIVMLIQLSACSPQSTSFKTVCSNFDELLGLNNYSQMTSIERNTWLLNKSLETLPTNDMALQAWNAIANATASERYELYRDAALSTGLKSWNCESMELAAYEVGAN</sequence>
<comment type="caution">
    <text evidence="1">The sequence shown here is derived from an EMBL/GenBank/DDBJ whole genome shotgun (WGS) entry which is preliminary data.</text>
</comment>
<dbReference type="AlphaFoldDB" id="A0AAV3U811"/>
<reference evidence="2" key="1">
    <citation type="journal article" date="2019" name="Int. J. Syst. Evol. Microbiol.">
        <title>The Global Catalogue of Microorganisms (GCM) 10K type strain sequencing project: providing services to taxonomists for standard genome sequencing and annotation.</title>
        <authorList>
            <consortium name="The Broad Institute Genomics Platform"/>
            <consortium name="The Broad Institute Genome Sequencing Center for Infectious Disease"/>
            <person name="Wu L."/>
            <person name="Ma J."/>
        </authorList>
    </citation>
    <scope>NUCLEOTIDE SEQUENCE [LARGE SCALE GENOMIC DNA]</scope>
    <source>
        <strain evidence="2">JCM 19134</strain>
    </source>
</reference>
<evidence type="ECO:0008006" key="3">
    <source>
        <dbReference type="Google" id="ProtNLM"/>
    </source>
</evidence>
<dbReference type="RefSeq" id="WP_345426896.1">
    <property type="nucleotide sequence ID" value="NZ_AP031496.1"/>
</dbReference>
<dbReference type="Proteomes" id="UP001409585">
    <property type="component" value="Unassembled WGS sequence"/>
</dbReference>
<dbReference type="EMBL" id="BAABLX010000074">
    <property type="protein sequence ID" value="GAA4956914.1"/>
    <property type="molecule type" value="Genomic_DNA"/>
</dbReference>
<keyword evidence="2" id="KW-1185">Reference proteome</keyword>
<organism evidence="1 2">
    <name type="scientific">Halioxenophilus aromaticivorans</name>
    <dbReference type="NCBI Taxonomy" id="1306992"/>
    <lineage>
        <taxon>Bacteria</taxon>
        <taxon>Pseudomonadati</taxon>
        <taxon>Pseudomonadota</taxon>
        <taxon>Gammaproteobacteria</taxon>
        <taxon>Alteromonadales</taxon>
        <taxon>Alteromonadaceae</taxon>
        <taxon>Halioxenophilus</taxon>
    </lineage>
</organism>
<evidence type="ECO:0000313" key="2">
    <source>
        <dbReference type="Proteomes" id="UP001409585"/>
    </source>
</evidence>
<protein>
    <recommendedName>
        <fullName evidence="3">Lipoprotein</fullName>
    </recommendedName>
</protein>
<gene>
    <name evidence="1" type="ORF">GCM10025791_41590</name>
</gene>
<name>A0AAV3U811_9ALTE</name>